<evidence type="ECO:0000256" key="1">
    <source>
        <dbReference type="SAM" id="Coils"/>
    </source>
</evidence>
<dbReference type="GO" id="GO:0000171">
    <property type="term" value="F:ribonuclease MRP activity"/>
    <property type="evidence" value="ECO:0007669"/>
    <property type="project" value="TreeGrafter"/>
</dbReference>
<feature type="region of interest" description="Disordered" evidence="2">
    <location>
        <begin position="311"/>
        <end position="342"/>
    </location>
</feature>
<gene>
    <name evidence="3" type="ORF">DB88DRAFT_481348</name>
</gene>
<dbReference type="Proteomes" id="UP001182556">
    <property type="component" value="Unassembled WGS sequence"/>
</dbReference>
<feature type="compositionally biased region" description="Basic residues" evidence="2">
    <location>
        <begin position="405"/>
        <end position="417"/>
    </location>
</feature>
<dbReference type="PANTHER" id="PTHR28272:SF1">
    <property type="entry name" value="RIBONUCLEASES P_MRP PROTEIN SUBUNIT POP3"/>
    <property type="match status" value="1"/>
</dbReference>
<comment type="caution">
    <text evidence="3">The sequence shown here is derived from an EMBL/GenBank/DDBJ whole genome shotgun (WGS) entry which is preliminary data.</text>
</comment>
<protein>
    <submittedName>
        <fullName evidence="3">Uncharacterized protein</fullName>
    </submittedName>
</protein>
<evidence type="ECO:0000313" key="4">
    <source>
        <dbReference type="Proteomes" id="UP001182556"/>
    </source>
</evidence>
<feature type="region of interest" description="Disordered" evidence="2">
    <location>
        <begin position="358"/>
        <end position="417"/>
    </location>
</feature>
<feature type="compositionally biased region" description="Basic residues" evidence="2">
    <location>
        <begin position="84"/>
        <end position="97"/>
    </location>
</feature>
<feature type="compositionally biased region" description="Basic and acidic residues" evidence="2">
    <location>
        <begin position="320"/>
        <end position="333"/>
    </location>
</feature>
<keyword evidence="4" id="KW-1185">Reference proteome</keyword>
<feature type="region of interest" description="Disordered" evidence="2">
    <location>
        <begin position="1"/>
        <end position="34"/>
    </location>
</feature>
<dbReference type="AlphaFoldDB" id="A0AAD9FUD4"/>
<dbReference type="GO" id="GO:0008033">
    <property type="term" value="P:tRNA processing"/>
    <property type="evidence" value="ECO:0007669"/>
    <property type="project" value="InterPro"/>
</dbReference>
<dbReference type="EMBL" id="JAODAN010000002">
    <property type="protein sequence ID" value="KAK1926291.1"/>
    <property type="molecule type" value="Genomic_DNA"/>
</dbReference>
<feature type="compositionally biased region" description="Basic and acidic residues" evidence="2">
    <location>
        <begin position="15"/>
        <end position="34"/>
    </location>
</feature>
<dbReference type="GO" id="GO:0004526">
    <property type="term" value="F:ribonuclease P activity"/>
    <property type="evidence" value="ECO:0007669"/>
    <property type="project" value="TreeGrafter"/>
</dbReference>
<organism evidence="3 4">
    <name type="scientific">Papiliotrema laurentii</name>
    <name type="common">Cryptococcus laurentii</name>
    <dbReference type="NCBI Taxonomy" id="5418"/>
    <lineage>
        <taxon>Eukaryota</taxon>
        <taxon>Fungi</taxon>
        <taxon>Dikarya</taxon>
        <taxon>Basidiomycota</taxon>
        <taxon>Agaricomycotina</taxon>
        <taxon>Tremellomycetes</taxon>
        <taxon>Tremellales</taxon>
        <taxon>Rhynchogastremaceae</taxon>
        <taxon>Papiliotrema</taxon>
    </lineage>
</organism>
<proteinExistence type="predicted"/>
<feature type="region of interest" description="Disordered" evidence="2">
    <location>
        <begin position="84"/>
        <end position="126"/>
    </location>
</feature>
<evidence type="ECO:0000256" key="2">
    <source>
        <dbReference type="SAM" id="MobiDB-lite"/>
    </source>
</evidence>
<sequence length="417" mass="45982">MAGEEGTIRAQAKRAKAENRNGKEESVPKDGRERMDREIVKAVLASPLVTPWPNIPSHLQKGVLSALPKLVPQDIADYHVSRARCHQKEKKHKRKLLKPTQGQDGNGGSVGDAESHAESSQALPARPVPPSHLAYVVLGINETIKELERNIDSLKLRLTMIADALNATHTSTMPTSGLLPTAPRSPSPDIAEAAPLGWIVVPLLSISPRSLVSPIPQYCATYNSLVYQWSQLGKTVRTRLKQDKWGVLGYEREEIRMVPLGDVEADMAKIAGLRRLACIGIRASHPDSKMLHDLLPKSILHPPRHNITLPFPTSGLKVYTGERNEDKTDDPPAKKAKTSSLPIPNVHYAPLAVKGITTTVPTDGNAKKQKRLAEVKKRRLEVKEKKKDERRKEFLKGIKGDKPKVPRHGPKKGTKKA</sequence>
<keyword evidence="1" id="KW-0175">Coiled coil</keyword>
<feature type="coiled-coil region" evidence="1">
    <location>
        <begin position="137"/>
        <end position="164"/>
    </location>
</feature>
<dbReference type="GO" id="GO:0005829">
    <property type="term" value="C:cytosol"/>
    <property type="evidence" value="ECO:0007669"/>
    <property type="project" value="TreeGrafter"/>
</dbReference>
<name>A0AAD9FUD4_PAPLA</name>
<accession>A0AAD9FUD4</accession>
<dbReference type="GO" id="GO:0005655">
    <property type="term" value="C:nucleolar ribonuclease P complex"/>
    <property type="evidence" value="ECO:0007669"/>
    <property type="project" value="TreeGrafter"/>
</dbReference>
<evidence type="ECO:0000313" key="3">
    <source>
        <dbReference type="EMBL" id="KAK1926291.1"/>
    </source>
</evidence>
<dbReference type="GO" id="GO:0034965">
    <property type="term" value="P:intronic box C/D snoRNA processing"/>
    <property type="evidence" value="ECO:0007669"/>
    <property type="project" value="TreeGrafter"/>
</dbReference>
<dbReference type="GO" id="GO:0006364">
    <property type="term" value="P:rRNA processing"/>
    <property type="evidence" value="ECO:0007669"/>
    <property type="project" value="InterPro"/>
</dbReference>
<feature type="compositionally biased region" description="Basic and acidic residues" evidence="2">
    <location>
        <begin position="371"/>
        <end position="404"/>
    </location>
</feature>
<dbReference type="PANTHER" id="PTHR28272">
    <property type="entry name" value="RIBONUCLEASES P/MRP PROTEIN SUBUNIT POP3"/>
    <property type="match status" value="1"/>
</dbReference>
<dbReference type="InterPro" id="IPR013241">
    <property type="entry name" value="RNase_P_Pop3"/>
</dbReference>
<reference evidence="3" key="1">
    <citation type="submission" date="2023-02" db="EMBL/GenBank/DDBJ databases">
        <title>Identification and recombinant expression of a fungal hydrolase from Papiliotrema laurentii that hydrolyzes apple cutin and clears colloidal polyester polyurethane.</title>
        <authorList>
            <consortium name="DOE Joint Genome Institute"/>
            <person name="Roman V.A."/>
            <person name="Bojanowski C."/>
            <person name="Crable B.R."/>
            <person name="Wagner D.N."/>
            <person name="Hung C.S."/>
            <person name="Nadeau L.J."/>
            <person name="Schratz L."/>
            <person name="Haridas S."/>
            <person name="Pangilinan J."/>
            <person name="Lipzen A."/>
            <person name="Na H."/>
            <person name="Yan M."/>
            <person name="Ng V."/>
            <person name="Grigoriev I.V."/>
            <person name="Spatafora J.W."/>
            <person name="Barlow D."/>
            <person name="Biffinger J."/>
            <person name="Kelley-Loughnane N."/>
            <person name="Varaljay V.A."/>
            <person name="Crookes-Goodson W.J."/>
        </authorList>
    </citation>
    <scope>NUCLEOTIDE SEQUENCE</scope>
    <source>
        <strain evidence="3">5307AH</strain>
    </source>
</reference>
<dbReference type="GO" id="GO:0000172">
    <property type="term" value="C:ribonuclease MRP complex"/>
    <property type="evidence" value="ECO:0007669"/>
    <property type="project" value="TreeGrafter"/>
</dbReference>